<proteinExistence type="inferred from homology"/>
<dbReference type="GO" id="GO:0005543">
    <property type="term" value="F:phospholipid binding"/>
    <property type="evidence" value="ECO:0007669"/>
    <property type="project" value="TreeGrafter"/>
</dbReference>
<dbReference type="RefSeq" id="XP_016220216.1">
    <property type="nucleotide sequence ID" value="XM_016373305.1"/>
</dbReference>
<feature type="compositionally biased region" description="Basic and acidic residues" evidence="11">
    <location>
        <begin position="16"/>
        <end position="40"/>
    </location>
</feature>
<dbReference type="GO" id="GO:0044614">
    <property type="term" value="C:nuclear pore cytoplasmic filaments"/>
    <property type="evidence" value="ECO:0007669"/>
    <property type="project" value="TreeGrafter"/>
</dbReference>
<evidence type="ECO:0000256" key="9">
    <source>
        <dbReference type="ARBA" id="ARBA00026227"/>
    </source>
</evidence>
<evidence type="ECO:0000256" key="8">
    <source>
        <dbReference type="ARBA" id="ARBA00023242"/>
    </source>
</evidence>
<keyword evidence="4" id="KW-0509">mRNA transport</keyword>
<dbReference type="OMA" id="ILWAKYR"/>
<evidence type="ECO:0000256" key="1">
    <source>
        <dbReference type="ARBA" id="ARBA00004567"/>
    </source>
</evidence>
<dbReference type="OrthoDB" id="420884at2759"/>
<dbReference type="HOGENOM" id="CLU_018821_1_0_1"/>
<dbReference type="GO" id="GO:0000822">
    <property type="term" value="F:inositol hexakisphosphate binding"/>
    <property type="evidence" value="ECO:0007669"/>
    <property type="project" value="TreeGrafter"/>
</dbReference>
<dbReference type="Gene3D" id="1.25.40.510">
    <property type="entry name" value="GLE1-like"/>
    <property type="match status" value="1"/>
</dbReference>
<feature type="compositionally biased region" description="Basic and acidic residues" evidence="11">
    <location>
        <begin position="66"/>
        <end position="86"/>
    </location>
</feature>
<evidence type="ECO:0000256" key="3">
    <source>
        <dbReference type="ARBA" id="ARBA00022448"/>
    </source>
</evidence>
<evidence type="ECO:0000256" key="7">
    <source>
        <dbReference type="ARBA" id="ARBA00023132"/>
    </source>
</evidence>
<dbReference type="GO" id="GO:0015031">
    <property type="term" value="P:protein transport"/>
    <property type="evidence" value="ECO:0007669"/>
    <property type="project" value="UniProtKB-KW"/>
</dbReference>
<evidence type="ECO:0000256" key="4">
    <source>
        <dbReference type="ARBA" id="ARBA00022816"/>
    </source>
</evidence>
<keyword evidence="13" id="KW-1185">Reference proteome</keyword>
<sequence length="575" mass="65938">MAPVKAIYSSPYQTKESPRQLRDTPRTRRNDDSPSRRTEYDLDQAFRQMHLHHSEWQKVHAFQRKQQQEDLDAKESAQARIHRESLDSASAQHELVRQQAEAVLHAYLEEEEQERRRQEEERRRKEDEARRLREEEERQRVAAEERRRQEAEKARRQAEEERLAREAQRRREQEEQEQREKQRQADEQRRVEADAQARKEREATEQAQQVAMAKAEQEAAKATAIAAKSSTTVAAGSNCEAEHQEYRAIHRKLKAFRKDLWTSSRSDPNLKPHIGDMRRAIRTVVGQLTGDRETDRIAQEKISNLLRRARTEVPSAPISVNEFLPSWQSLHDDNSTQIPALVLYLLSIFSKAVVSAYANECSTNTKAAEPIGIMVAKVFSLPDLQFRRNLPADSGEGETVSLISVLVSKFHASAPVLFGIYGPETTKDGKLRLGWRLTDTDAGDGKVFVSANMHWDRMMGLGAGYASITLRNFSRAKNTKHPWPPTNYWRSIAHILNTPPSEVTTSHLTVLKSMVENNAVDRFVLFFGAAAVAVLKQATMTFPRTLSKTLQDGQEGKTLTYLVETWKEKNHFTLE</sequence>
<evidence type="ECO:0000313" key="13">
    <source>
        <dbReference type="Proteomes" id="UP000054302"/>
    </source>
</evidence>
<dbReference type="GO" id="GO:0005737">
    <property type="term" value="C:cytoplasm"/>
    <property type="evidence" value="ECO:0007669"/>
    <property type="project" value="TreeGrafter"/>
</dbReference>
<accession>A0A0D1Z1J5</accession>
<feature type="region of interest" description="Disordered" evidence="11">
    <location>
        <begin position="1"/>
        <end position="41"/>
    </location>
</feature>
<evidence type="ECO:0000256" key="6">
    <source>
        <dbReference type="ARBA" id="ARBA00023010"/>
    </source>
</evidence>
<reference evidence="12 13" key="1">
    <citation type="submission" date="2015-01" db="EMBL/GenBank/DDBJ databases">
        <title>The Genome Sequence of Exophiala mesophila CBS40295.</title>
        <authorList>
            <consortium name="The Broad Institute Genomics Platform"/>
            <person name="Cuomo C."/>
            <person name="de Hoog S."/>
            <person name="Gorbushina A."/>
            <person name="Stielow B."/>
            <person name="Teixiera M."/>
            <person name="Abouelleil A."/>
            <person name="Chapman S.B."/>
            <person name="Priest M."/>
            <person name="Young S.K."/>
            <person name="Wortman J."/>
            <person name="Nusbaum C."/>
            <person name="Birren B."/>
        </authorList>
    </citation>
    <scope>NUCLEOTIDE SEQUENCE [LARGE SCALE GENOMIC DNA]</scope>
    <source>
        <strain evidence="12 13">CBS 40295</strain>
    </source>
</reference>
<evidence type="ECO:0000256" key="5">
    <source>
        <dbReference type="ARBA" id="ARBA00022927"/>
    </source>
</evidence>
<dbReference type="GeneID" id="27326151"/>
<keyword evidence="7" id="KW-0906">Nuclear pore complex</keyword>
<evidence type="ECO:0000256" key="2">
    <source>
        <dbReference type="ARBA" id="ARBA00011056"/>
    </source>
</evidence>
<dbReference type="STRING" id="212818.A0A0D1Z1J5"/>
<dbReference type="Pfam" id="PF07817">
    <property type="entry name" value="GLE1"/>
    <property type="match status" value="1"/>
</dbReference>
<comment type="similarity">
    <text evidence="2">Belongs to the GLE1 family.</text>
</comment>
<dbReference type="PANTHER" id="PTHR12960">
    <property type="entry name" value="GLE-1-RELATED"/>
    <property type="match status" value="1"/>
</dbReference>
<dbReference type="Proteomes" id="UP000054302">
    <property type="component" value="Unassembled WGS sequence"/>
</dbReference>
<keyword evidence="6" id="KW-0811">Translocation</keyword>
<keyword evidence="8" id="KW-0539">Nucleus</keyword>
<comment type="subcellular location">
    <subcellularLocation>
        <location evidence="1">Nucleus</location>
        <location evidence="1">Nuclear pore complex</location>
    </subcellularLocation>
</comment>
<evidence type="ECO:0000313" key="12">
    <source>
        <dbReference type="EMBL" id="KIV88642.1"/>
    </source>
</evidence>
<dbReference type="EMBL" id="KN847525">
    <property type="protein sequence ID" value="KIV88642.1"/>
    <property type="molecule type" value="Genomic_DNA"/>
</dbReference>
<dbReference type="InterPro" id="IPR038506">
    <property type="entry name" value="GLE1-like_sf"/>
</dbReference>
<feature type="compositionally biased region" description="Basic and acidic residues" evidence="11">
    <location>
        <begin position="113"/>
        <end position="204"/>
    </location>
</feature>
<evidence type="ECO:0000256" key="11">
    <source>
        <dbReference type="SAM" id="MobiDB-lite"/>
    </source>
</evidence>
<keyword evidence="5" id="KW-0653">Protein transport</keyword>
<dbReference type="GO" id="GO:0031369">
    <property type="term" value="F:translation initiation factor binding"/>
    <property type="evidence" value="ECO:0007669"/>
    <property type="project" value="TreeGrafter"/>
</dbReference>
<evidence type="ECO:0000256" key="10">
    <source>
        <dbReference type="ARBA" id="ARBA00029983"/>
    </source>
</evidence>
<organism evidence="12 13">
    <name type="scientific">Exophiala mesophila</name>
    <name type="common">Black yeast-like fungus</name>
    <dbReference type="NCBI Taxonomy" id="212818"/>
    <lineage>
        <taxon>Eukaryota</taxon>
        <taxon>Fungi</taxon>
        <taxon>Dikarya</taxon>
        <taxon>Ascomycota</taxon>
        <taxon>Pezizomycotina</taxon>
        <taxon>Eurotiomycetes</taxon>
        <taxon>Chaetothyriomycetidae</taxon>
        <taxon>Chaetothyriales</taxon>
        <taxon>Herpotrichiellaceae</taxon>
        <taxon>Exophiala</taxon>
    </lineage>
</organism>
<dbReference type="InterPro" id="IPR012476">
    <property type="entry name" value="GLE1"/>
</dbReference>
<dbReference type="VEuPathDB" id="FungiDB:PV10_08306"/>
<dbReference type="PANTHER" id="PTHR12960:SF0">
    <property type="entry name" value="MRNA EXPORT FACTOR GLE1"/>
    <property type="match status" value="1"/>
</dbReference>
<name>A0A0D1Z1J5_EXOME</name>
<dbReference type="GO" id="GO:0016973">
    <property type="term" value="P:poly(A)+ mRNA export from nucleus"/>
    <property type="evidence" value="ECO:0007669"/>
    <property type="project" value="InterPro"/>
</dbReference>
<keyword evidence="3" id="KW-0813">Transport</keyword>
<dbReference type="AlphaFoldDB" id="A0A0D1Z1J5"/>
<gene>
    <name evidence="12" type="ORF">PV10_08306</name>
</gene>
<protein>
    <recommendedName>
        <fullName evidence="9">mRNA export factor GLE1</fullName>
    </recommendedName>
    <alternativeName>
        <fullName evidence="10">Nucleoporin GLE1</fullName>
    </alternativeName>
</protein>
<feature type="region of interest" description="Disordered" evidence="11">
    <location>
        <begin position="62"/>
        <end position="212"/>
    </location>
</feature>